<protein>
    <recommendedName>
        <fullName evidence="1">Plasmid replication protein C N-terminal domain-containing protein</fullName>
    </recommendedName>
</protein>
<reference evidence="2" key="1">
    <citation type="journal article" date="2015" name="Nature">
        <title>Complex archaea that bridge the gap between prokaryotes and eukaryotes.</title>
        <authorList>
            <person name="Spang A."/>
            <person name="Saw J.H."/>
            <person name="Jorgensen S.L."/>
            <person name="Zaremba-Niedzwiedzka K."/>
            <person name="Martijn J."/>
            <person name="Lind A.E."/>
            <person name="van Eijk R."/>
            <person name="Schleper C."/>
            <person name="Guy L."/>
            <person name="Ettema T.J."/>
        </authorList>
    </citation>
    <scope>NUCLEOTIDE SEQUENCE</scope>
</reference>
<dbReference type="AlphaFoldDB" id="A0A0F9NGA8"/>
<comment type="caution">
    <text evidence="2">The sequence shown here is derived from an EMBL/GenBank/DDBJ whole genome shotgun (WGS) entry which is preliminary data.</text>
</comment>
<dbReference type="EMBL" id="LAZR01008179">
    <property type="protein sequence ID" value="KKM80452.1"/>
    <property type="molecule type" value="Genomic_DNA"/>
</dbReference>
<proteinExistence type="predicted"/>
<dbReference type="Pfam" id="PF03428">
    <property type="entry name" value="RP-C"/>
    <property type="match status" value="1"/>
</dbReference>
<name>A0A0F9NGA8_9ZZZZ</name>
<sequence>MKTTLTEAHVAGAQYICAQNGHVAFKPVLRRDLMRAVSAASKAMTLKTSDVVVIDTLLSFLPCRDTKTKVDLPITADMVLVVYASNETICGRAKGMDERTLRRHLKRLCDLGLLRRKDSATGKRFPIKRNGKVVDAFGIDIGPLLQNAANIIDLAHKVDAEAEEIRGLRAQALAVRAHLLRQTDDLGHSALKLVEDAKKLLRRASLTLAGVKIILNELLQFTDEVPCPTSVSAGDNEQTDETYFGHDQHKIPVVSSTEIDPEETEEMAATAGQIDRQVESQKIYTIKRATLKKINPMNLWSTYVNIVAFFPEEPRSEAMLKQTIYQAGRIAAVKERTIADAIHSIGWSRMLQAIDYLIGNAHRIKNPDSYMRSIIDDLTANRDQMVS</sequence>
<evidence type="ECO:0000313" key="2">
    <source>
        <dbReference type="EMBL" id="KKM80452.1"/>
    </source>
</evidence>
<organism evidence="2">
    <name type="scientific">marine sediment metagenome</name>
    <dbReference type="NCBI Taxonomy" id="412755"/>
    <lineage>
        <taxon>unclassified sequences</taxon>
        <taxon>metagenomes</taxon>
        <taxon>ecological metagenomes</taxon>
    </lineage>
</organism>
<gene>
    <name evidence="2" type="ORF">LCGC14_1339690</name>
</gene>
<accession>A0A0F9NGA8</accession>
<dbReference type="InterPro" id="IPR005090">
    <property type="entry name" value="RepC_N"/>
</dbReference>
<evidence type="ECO:0000259" key="1">
    <source>
        <dbReference type="Pfam" id="PF03428"/>
    </source>
</evidence>
<feature type="domain" description="Plasmid replication protein C N-terminal" evidence="1">
    <location>
        <begin position="19"/>
        <end position="178"/>
    </location>
</feature>